<dbReference type="Proteomes" id="UP000001514">
    <property type="component" value="Unassembled WGS sequence"/>
</dbReference>
<organism evidence="2">
    <name type="scientific">Selaginella moellendorffii</name>
    <name type="common">Spikemoss</name>
    <dbReference type="NCBI Taxonomy" id="88036"/>
    <lineage>
        <taxon>Eukaryota</taxon>
        <taxon>Viridiplantae</taxon>
        <taxon>Streptophyta</taxon>
        <taxon>Embryophyta</taxon>
        <taxon>Tracheophyta</taxon>
        <taxon>Lycopodiopsida</taxon>
        <taxon>Selaginellales</taxon>
        <taxon>Selaginellaceae</taxon>
        <taxon>Selaginella</taxon>
    </lineage>
</organism>
<reference evidence="1 2" key="1">
    <citation type="journal article" date="2011" name="Science">
        <title>The Selaginella genome identifies genetic changes associated with the evolution of vascular plants.</title>
        <authorList>
            <person name="Banks J.A."/>
            <person name="Nishiyama T."/>
            <person name="Hasebe M."/>
            <person name="Bowman J.L."/>
            <person name="Gribskov M."/>
            <person name="dePamphilis C."/>
            <person name="Albert V.A."/>
            <person name="Aono N."/>
            <person name="Aoyama T."/>
            <person name="Ambrose B.A."/>
            <person name="Ashton N.W."/>
            <person name="Axtell M.J."/>
            <person name="Barker E."/>
            <person name="Barker M.S."/>
            <person name="Bennetzen J.L."/>
            <person name="Bonawitz N.D."/>
            <person name="Chapple C."/>
            <person name="Cheng C."/>
            <person name="Correa L.G."/>
            <person name="Dacre M."/>
            <person name="DeBarry J."/>
            <person name="Dreyer I."/>
            <person name="Elias M."/>
            <person name="Engstrom E.M."/>
            <person name="Estelle M."/>
            <person name="Feng L."/>
            <person name="Finet C."/>
            <person name="Floyd S.K."/>
            <person name="Frommer W.B."/>
            <person name="Fujita T."/>
            <person name="Gramzow L."/>
            <person name="Gutensohn M."/>
            <person name="Harholt J."/>
            <person name="Hattori M."/>
            <person name="Heyl A."/>
            <person name="Hirai T."/>
            <person name="Hiwatashi Y."/>
            <person name="Ishikawa M."/>
            <person name="Iwata M."/>
            <person name="Karol K.G."/>
            <person name="Koehler B."/>
            <person name="Kolukisaoglu U."/>
            <person name="Kubo M."/>
            <person name="Kurata T."/>
            <person name="Lalonde S."/>
            <person name="Li K."/>
            <person name="Li Y."/>
            <person name="Litt A."/>
            <person name="Lyons E."/>
            <person name="Manning G."/>
            <person name="Maruyama T."/>
            <person name="Michael T.P."/>
            <person name="Mikami K."/>
            <person name="Miyazaki S."/>
            <person name="Morinaga S."/>
            <person name="Murata T."/>
            <person name="Mueller-Roeber B."/>
            <person name="Nelson D.R."/>
            <person name="Obara M."/>
            <person name="Oguri Y."/>
            <person name="Olmstead R.G."/>
            <person name="Onodera N."/>
            <person name="Petersen B.L."/>
            <person name="Pils B."/>
            <person name="Prigge M."/>
            <person name="Rensing S.A."/>
            <person name="Riano-Pachon D.M."/>
            <person name="Roberts A.W."/>
            <person name="Sato Y."/>
            <person name="Scheller H.V."/>
            <person name="Schulz B."/>
            <person name="Schulz C."/>
            <person name="Shakirov E.V."/>
            <person name="Shibagaki N."/>
            <person name="Shinohara N."/>
            <person name="Shippen D.E."/>
            <person name="Soerensen I."/>
            <person name="Sotooka R."/>
            <person name="Sugimoto N."/>
            <person name="Sugita M."/>
            <person name="Sumikawa N."/>
            <person name="Tanurdzic M."/>
            <person name="Theissen G."/>
            <person name="Ulvskov P."/>
            <person name="Wakazuki S."/>
            <person name="Weng J.K."/>
            <person name="Willats W.W."/>
            <person name="Wipf D."/>
            <person name="Wolf P.G."/>
            <person name="Yang L."/>
            <person name="Zimmer A.D."/>
            <person name="Zhu Q."/>
            <person name="Mitros T."/>
            <person name="Hellsten U."/>
            <person name="Loque D."/>
            <person name="Otillar R."/>
            <person name="Salamov A."/>
            <person name="Schmutz J."/>
            <person name="Shapiro H."/>
            <person name="Lindquist E."/>
            <person name="Lucas S."/>
            <person name="Rokhsar D."/>
            <person name="Grigoriev I.V."/>
        </authorList>
    </citation>
    <scope>NUCLEOTIDE SEQUENCE [LARGE SCALE GENOMIC DNA]</scope>
</reference>
<dbReference type="AlphaFoldDB" id="D8SPC9"/>
<dbReference type="EMBL" id="GL377631">
    <property type="protein sequence ID" value="EFJ13643.1"/>
    <property type="molecule type" value="Genomic_DNA"/>
</dbReference>
<dbReference type="HOGENOM" id="CLU_3074927_0_0_1"/>
<evidence type="ECO:0000313" key="1">
    <source>
        <dbReference type="EMBL" id="EFJ13643.1"/>
    </source>
</evidence>
<evidence type="ECO:0000313" key="2">
    <source>
        <dbReference type="Proteomes" id="UP000001514"/>
    </source>
</evidence>
<name>D8SPC9_SELML</name>
<sequence>IEADWNLYYYVHDSSIILACVQVDDLIIVHFFCSPINFPGRMHHLSECGRSTD</sequence>
<dbReference type="InParanoid" id="D8SPC9"/>
<keyword evidence="2" id="KW-1185">Reference proteome</keyword>
<protein>
    <submittedName>
        <fullName evidence="1">Uncharacterized protein</fullName>
    </submittedName>
</protein>
<accession>D8SPC9</accession>
<dbReference type="Gramene" id="EFJ13643">
    <property type="protein sequence ID" value="EFJ13643"/>
    <property type="gene ID" value="SELMODRAFT_121729"/>
</dbReference>
<proteinExistence type="predicted"/>
<dbReference type="KEGG" id="smo:SELMODRAFT_121729"/>
<feature type="non-terminal residue" evidence="1">
    <location>
        <position position="1"/>
    </location>
</feature>
<gene>
    <name evidence="1" type="ORF">SELMODRAFT_121729</name>
</gene>